<dbReference type="Gene3D" id="3.20.20.70">
    <property type="entry name" value="Aldolase class I"/>
    <property type="match status" value="1"/>
</dbReference>
<comment type="catalytic activity">
    <reaction evidence="8 9 10">
        <text>2-[(2R,5Z)-2-carboxy-4-methylthiazol-5(2H)-ylidene]ethyl phosphate + 4-amino-2-methyl-5-(diphosphooxymethyl)pyrimidine + 2 H(+) = thiamine phosphate + CO2 + diphosphate</text>
        <dbReference type="Rhea" id="RHEA:47844"/>
        <dbReference type="ChEBI" id="CHEBI:15378"/>
        <dbReference type="ChEBI" id="CHEBI:16526"/>
        <dbReference type="ChEBI" id="CHEBI:33019"/>
        <dbReference type="ChEBI" id="CHEBI:37575"/>
        <dbReference type="ChEBI" id="CHEBI:57841"/>
        <dbReference type="ChEBI" id="CHEBI:62899"/>
        <dbReference type="EC" id="2.5.1.3"/>
    </reaction>
</comment>
<feature type="binding site" evidence="9">
    <location>
        <position position="80"/>
    </location>
    <ligand>
        <name>4-amino-2-methyl-5-(diphosphooxymethyl)pyrimidine</name>
        <dbReference type="ChEBI" id="CHEBI:57841"/>
    </ligand>
</feature>
<dbReference type="STRING" id="233100.SAMN05216526_1498"/>
<feature type="binding site" evidence="9">
    <location>
        <begin position="48"/>
        <end position="52"/>
    </location>
    <ligand>
        <name>4-amino-2-methyl-5-(diphosphooxymethyl)pyrimidine</name>
        <dbReference type="ChEBI" id="CHEBI:57841"/>
    </ligand>
</feature>
<comment type="catalytic activity">
    <reaction evidence="6 9 10">
        <text>4-methyl-5-(2-phosphooxyethyl)-thiazole + 4-amino-2-methyl-5-(diphosphooxymethyl)pyrimidine + H(+) = thiamine phosphate + diphosphate</text>
        <dbReference type="Rhea" id="RHEA:22328"/>
        <dbReference type="ChEBI" id="CHEBI:15378"/>
        <dbReference type="ChEBI" id="CHEBI:33019"/>
        <dbReference type="ChEBI" id="CHEBI:37575"/>
        <dbReference type="ChEBI" id="CHEBI:57841"/>
        <dbReference type="ChEBI" id="CHEBI:58296"/>
        <dbReference type="EC" id="2.5.1.3"/>
    </reaction>
</comment>
<evidence type="ECO:0000256" key="7">
    <source>
        <dbReference type="ARBA" id="ARBA00047851"/>
    </source>
</evidence>
<dbReference type="HAMAP" id="MF_00097">
    <property type="entry name" value="TMP_synthase"/>
    <property type="match status" value="1"/>
</dbReference>
<keyword evidence="5 9" id="KW-0784">Thiamine biosynthesis</keyword>
<dbReference type="SUPFAM" id="SSF51391">
    <property type="entry name" value="Thiamin phosphate synthase"/>
    <property type="match status" value="1"/>
</dbReference>
<feature type="binding site" evidence="9">
    <location>
        <begin position="146"/>
        <end position="148"/>
    </location>
    <ligand>
        <name>2-[(2R,5Z)-2-carboxy-4-methylthiazol-5(2H)-ylidene]ethyl phosphate</name>
        <dbReference type="ChEBI" id="CHEBI:62899"/>
    </ligand>
</feature>
<feature type="binding site" evidence="9">
    <location>
        <position position="149"/>
    </location>
    <ligand>
        <name>4-amino-2-methyl-5-(diphosphooxymethyl)pyrimidine</name>
        <dbReference type="ChEBI" id="CHEBI:57841"/>
    </ligand>
</feature>
<keyword evidence="2 9" id="KW-0808">Transferase</keyword>
<dbReference type="UniPathway" id="UPA00060">
    <property type="reaction ID" value="UER00141"/>
</dbReference>
<dbReference type="InterPro" id="IPR013785">
    <property type="entry name" value="Aldolase_TIM"/>
</dbReference>
<evidence type="ECO:0000256" key="1">
    <source>
        <dbReference type="ARBA" id="ARBA00005165"/>
    </source>
</evidence>
<dbReference type="GO" id="GO:0005737">
    <property type="term" value="C:cytoplasm"/>
    <property type="evidence" value="ECO:0007669"/>
    <property type="project" value="TreeGrafter"/>
</dbReference>
<organism evidence="13 14">
    <name type="scientific">Ectothiorhodosinus mongolicus</name>
    <dbReference type="NCBI Taxonomy" id="233100"/>
    <lineage>
        <taxon>Bacteria</taxon>
        <taxon>Pseudomonadati</taxon>
        <taxon>Pseudomonadota</taxon>
        <taxon>Gammaproteobacteria</taxon>
        <taxon>Chromatiales</taxon>
        <taxon>Ectothiorhodospiraceae</taxon>
        <taxon>Ectothiorhodosinus</taxon>
    </lineage>
</organism>
<keyword evidence="4 9" id="KW-0460">Magnesium</keyword>
<comment type="pathway">
    <text evidence="1 9 11">Cofactor biosynthesis; thiamine diphosphate biosynthesis; thiamine phosphate from 4-amino-2-methyl-5-diphosphomethylpyrimidine and 4-methyl-5-(2-phosphoethyl)-thiazole: step 1/1.</text>
</comment>
<dbReference type="RefSeq" id="WP_076755853.1">
    <property type="nucleotide sequence ID" value="NZ_CP023018.1"/>
</dbReference>
<proteinExistence type="inferred from homology"/>
<evidence type="ECO:0000313" key="14">
    <source>
        <dbReference type="Proteomes" id="UP000223759"/>
    </source>
</evidence>
<dbReference type="PANTHER" id="PTHR20857">
    <property type="entry name" value="THIAMINE-PHOSPHATE PYROPHOSPHORYLASE"/>
    <property type="match status" value="1"/>
</dbReference>
<feature type="binding site" evidence="9">
    <location>
        <position position="119"/>
    </location>
    <ligand>
        <name>4-amino-2-methyl-5-(diphosphooxymethyl)pyrimidine</name>
        <dbReference type="ChEBI" id="CHEBI:57841"/>
    </ligand>
</feature>
<evidence type="ECO:0000256" key="9">
    <source>
        <dbReference type="HAMAP-Rule" id="MF_00097"/>
    </source>
</evidence>
<evidence type="ECO:0000256" key="2">
    <source>
        <dbReference type="ARBA" id="ARBA00022679"/>
    </source>
</evidence>
<evidence type="ECO:0000256" key="4">
    <source>
        <dbReference type="ARBA" id="ARBA00022842"/>
    </source>
</evidence>
<gene>
    <name evidence="9" type="primary">thiE</name>
    <name evidence="13" type="ORF">SAMN05216526_1498</name>
</gene>
<dbReference type="EMBL" id="FTPK01000002">
    <property type="protein sequence ID" value="SIT71186.1"/>
    <property type="molecule type" value="Genomic_DNA"/>
</dbReference>
<evidence type="ECO:0000256" key="10">
    <source>
        <dbReference type="RuleBase" id="RU003826"/>
    </source>
</evidence>
<keyword evidence="14" id="KW-1185">Reference proteome</keyword>
<sequence>MNCTEVLPLQGLYVITPQRANKAGAAGDQAAWLARIEAALAGGARWLQYRDKSPDPGQRLADAGMLRALTQRHGAGLIINDDVALAQAVGADGVHLGQEDGSVPEARTLLGPAAIIGVTCHDRIDLALEAAAAGASYVAFGAFFPSRSKPKATLAPLNLLSQARAELDLPICAIGGVNAGNAAELKAAGADLIAVIDAVFTADDPRLTATQLAAIF</sequence>
<dbReference type="NCBIfam" id="TIGR00693">
    <property type="entry name" value="thiE"/>
    <property type="match status" value="1"/>
</dbReference>
<comment type="function">
    <text evidence="9">Condenses 4-methyl-5-(beta-hydroxyethyl)thiazole monophosphate (THZ-P) and 2-methyl-4-amino-5-hydroxymethyl pyrimidine pyrophosphate (HMP-PP) to form thiamine monophosphate (TMP).</text>
</comment>
<feature type="binding site" evidence="9">
    <location>
        <position position="81"/>
    </location>
    <ligand>
        <name>Mg(2+)</name>
        <dbReference type="ChEBI" id="CHEBI:18420"/>
    </ligand>
</feature>
<dbReference type="OrthoDB" id="9789949at2"/>
<comment type="cofactor">
    <cofactor evidence="9">
        <name>Mg(2+)</name>
        <dbReference type="ChEBI" id="CHEBI:18420"/>
    </cofactor>
    <text evidence="9">Binds 1 Mg(2+) ion per subunit.</text>
</comment>
<dbReference type="GO" id="GO:0004789">
    <property type="term" value="F:thiamine-phosphate diphosphorylase activity"/>
    <property type="evidence" value="ECO:0007669"/>
    <property type="project" value="UniProtKB-UniRule"/>
</dbReference>
<dbReference type="EC" id="2.5.1.3" evidence="9"/>
<evidence type="ECO:0000256" key="5">
    <source>
        <dbReference type="ARBA" id="ARBA00022977"/>
    </source>
</evidence>
<dbReference type="Proteomes" id="UP000223759">
    <property type="component" value="Unassembled WGS sequence"/>
</dbReference>
<dbReference type="PANTHER" id="PTHR20857:SF15">
    <property type="entry name" value="THIAMINE-PHOSPHATE SYNTHASE"/>
    <property type="match status" value="1"/>
</dbReference>
<evidence type="ECO:0000256" key="11">
    <source>
        <dbReference type="RuleBase" id="RU004253"/>
    </source>
</evidence>
<reference evidence="13 14" key="1">
    <citation type="submission" date="2017-01" db="EMBL/GenBank/DDBJ databases">
        <authorList>
            <person name="Mah S.A."/>
            <person name="Swanson W.J."/>
            <person name="Moy G.W."/>
            <person name="Vacquier V.D."/>
        </authorList>
    </citation>
    <scope>NUCLEOTIDE SEQUENCE [LARGE SCALE GENOMIC DNA]</scope>
    <source>
        <strain evidence="13 14">M9</strain>
    </source>
</reference>
<dbReference type="GO" id="GO:0009229">
    <property type="term" value="P:thiamine diphosphate biosynthetic process"/>
    <property type="evidence" value="ECO:0007669"/>
    <property type="project" value="UniProtKB-UniRule"/>
</dbReference>
<dbReference type="CDD" id="cd00564">
    <property type="entry name" value="TMP_TenI"/>
    <property type="match status" value="1"/>
</dbReference>
<dbReference type="InterPro" id="IPR022998">
    <property type="entry name" value="ThiamineP_synth_TenI"/>
</dbReference>
<dbReference type="GO" id="GO:0009228">
    <property type="term" value="P:thiamine biosynthetic process"/>
    <property type="evidence" value="ECO:0007669"/>
    <property type="project" value="UniProtKB-KW"/>
</dbReference>
<dbReference type="InterPro" id="IPR034291">
    <property type="entry name" value="TMP_synthase"/>
</dbReference>
<accession>A0A1R3W595</accession>
<keyword evidence="3 9" id="KW-0479">Metal-binding</keyword>
<comment type="caution">
    <text evidence="9">Lacks conserved residue(s) required for the propagation of feature annotation.</text>
</comment>
<dbReference type="Pfam" id="PF02581">
    <property type="entry name" value="TMP-TENI"/>
    <property type="match status" value="1"/>
</dbReference>
<comment type="similarity">
    <text evidence="9 10">Belongs to the thiamine-phosphate synthase family.</text>
</comment>
<feature type="binding site" evidence="9">
    <location>
        <position position="176"/>
    </location>
    <ligand>
        <name>2-[(2R,5Z)-2-carboxy-4-methylthiazol-5(2H)-ylidene]ethyl phosphate</name>
        <dbReference type="ChEBI" id="CHEBI:62899"/>
    </ligand>
</feature>
<evidence type="ECO:0000313" key="13">
    <source>
        <dbReference type="EMBL" id="SIT71186.1"/>
    </source>
</evidence>
<dbReference type="InterPro" id="IPR036206">
    <property type="entry name" value="ThiamineP_synth_sf"/>
</dbReference>
<name>A0A1R3W595_9GAMM</name>
<feature type="binding site" evidence="9">
    <location>
        <position position="100"/>
    </location>
    <ligand>
        <name>Mg(2+)</name>
        <dbReference type="ChEBI" id="CHEBI:18420"/>
    </ligand>
</feature>
<evidence type="ECO:0000259" key="12">
    <source>
        <dbReference type="Pfam" id="PF02581"/>
    </source>
</evidence>
<dbReference type="GO" id="GO:0000287">
    <property type="term" value="F:magnesium ion binding"/>
    <property type="evidence" value="ECO:0007669"/>
    <property type="project" value="UniProtKB-UniRule"/>
</dbReference>
<feature type="domain" description="Thiamine phosphate synthase/TenI" evidence="12">
    <location>
        <begin position="12"/>
        <end position="199"/>
    </location>
</feature>
<evidence type="ECO:0000256" key="3">
    <source>
        <dbReference type="ARBA" id="ARBA00022723"/>
    </source>
</evidence>
<protein>
    <recommendedName>
        <fullName evidence="9">Thiamine-phosphate synthase</fullName>
        <shortName evidence="9">TP synthase</shortName>
        <shortName evidence="9">TPS</shortName>
        <ecNumber evidence="9">2.5.1.3</ecNumber>
    </recommendedName>
    <alternativeName>
        <fullName evidence="9">Thiamine-phosphate pyrophosphorylase</fullName>
        <shortName evidence="9">TMP pyrophosphorylase</shortName>
        <shortName evidence="9">TMP-PPase</shortName>
    </alternativeName>
</protein>
<dbReference type="AlphaFoldDB" id="A0A1R3W595"/>
<evidence type="ECO:0000256" key="8">
    <source>
        <dbReference type="ARBA" id="ARBA00047883"/>
    </source>
</evidence>
<evidence type="ECO:0000256" key="6">
    <source>
        <dbReference type="ARBA" id="ARBA00047334"/>
    </source>
</evidence>
<comment type="catalytic activity">
    <reaction evidence="7 9 10">
        <text>2-(2-carboxy-4-methylthiazol-5-yl)ethyl phosphate + 4-amino-2-methyl-5-(diphosphooxymethyl)pyrimidine + 2 H(+) = thiamine phosphate + CO2 + diphosphate</text>
        <dbReference type="Rhea" id="RHEA:47848"/>
        <dbReference type="ChEBI" id="CHEBI:15378"/>
        <dbReference type="ChEBI" id="CHEBI:16526"/>
        <dbReference type="ChEBI" id="CHEBI:33019"/>
        <dbReference type="ChEBI" id="CHEBI:37575"/>
        <dbReference type="ChEBI" id="CHEBI:57841"/>
        <dbReference type="ChEBI" id="CHEBI:62890"/>
        <dbReference type="EC" id="2.5.1.3"/>
    </reaction>
</comment>